<dbReference type="Proteomes" id="UP000243589">
    <property type="component" value="Unassembled WGS sequence"/>
</dbReference>
<dbReference type="RefSeq" id="WP_019175780.1">
    <property type="nucleotide sequence ID" value="NZ_LPXW01000018.1"/>
</dbReference>
<sequence>MSASAVIMMLIAIITVWGGLGAAILHLKAHPDEAAGDID</sequence>
<proteinExistence type="predicted"/>
<organism evidence="2 3">
    <name type="scientific">Brevibacterium ravenspurgense</name>
    <dbReference type="NCBI Taxonomy" id="479117"/>
    <lineage>
        <taxon>Bacteria</taxon>
        <taxon>Bacillati</taxon>
        <taxon>Actinomycetota</taxon>
        <taxon>Actinomycetes</taxon>
        <taxon>Micrococcales</taxon>
        <taxon>Brevibacteriaceae</taxon>
        <taxon>Brevibacterium</taxon>
    </lineage>
</organism>
<dbReference type="AlphaFoldDB" id="A0A150HAW7"/>
<dbReference type="PATRIC" id="fig|479117.4.peg.539"/>
<keyword evidence="1" id="KW-1133">Transmembrane helix</keyword>
<keyword evidence="1" id="KW-0812">Transmembrane</keyword>
<name>A0A150HAW7_9MICO</name>
<keyword evidence="3" id="KW-1185">Reference proteome</keyword>
<accession>A0A150HAW7</accession>
<evidence type="ECO:0008006" key="4">
    <source>
        <dbReference type="Google" id="ProtNLM"/>
    </source>
</evidence>
<dbReference type="InterPro" id="IPR031596">
    <property type="entry name" value="MaAIMP_sms"/>
</dbReference>
<dbReference type="NCBIfam" id="NF033493">
    <property type="entry name" value="MetS_like_NSS"/>
    <property type="match status" value="1"/>
</dbReference>
<feature type="transmembrane region" description="Helical" evidence="1">
    <location>
        <begin position="6"/>
        <end position="25"/>
    </location>
</feature>
<dbReference type="EMBL" id="LQQC01000006">
    <property type="protein sequence ID" value="KXZ59155.1"/>
    <property type="molecule type" value="Genomic_DNA"/>
</dbReference>
<reference evidence="2 3" key="1">
    <citation type="submission" date="2016-01" db="EMBL/GenBank/DDBJ databases">
        <title>Use of Whole Genome Sequencing to ascertain that Brevibacterium massiliense (Roux, Raoult 2009) is a later heterotypic synonym of Brevibacterium ravenspurgense (Mages 2008).</title>
        <authorList>
            <person name="Bernier A.-M."/>
            <person name="Burdz T."/>
            <person name="Huynh C."/>
            <person name="Pachecho A.L."/>
            <person name="Wiebe D."/>
            <person name="Bonner C."/>
            <person name="Bernard K."/>
        </authorList>
    </citation>
    <scope>NUCLEOTIDE SEQUENCE [LARGE SCALE GENOMIC DNA]</scope>
    <source>
        <strain evidence="2 3">CCUG56047</strain>
    </source>
</reference>
<evidence type="ECO:0000313" key="2">
    <source>
        <dbReference type="EMBL" id="KXZ59155.1"/>
    </source>
</evidence>
<comment type="caution">
    <text evidence="2">The sequence shown here is derived from an EMBL/GenBank/DDBJ whole genome shotgun (WGS) entry which is preliminary data.</text>
</comment>
<evidence type="ECO:0000313" key="3">
    <source>
        <dbReference type="Proteomes" id="UP000243589"/>
    </source>
</evidence>
<evidence type="ECO:0000256" key="1">
    <source>
        <dbReference type="SAM" id="Phobius"/>
    </source>
</evidence>
<dbReference type="Pfam" id="PF16951">
    <property type="entry name" value="MaAIMP_sms"/>
    <property type="match status" value="1"/>
</dbReference>
<gene>
    <name evidence="2" type="ORF">Bravens_00538</name>
</gene>
<protein>
    <recommendedName>
        <fullName evidence="4">Methionine/alanine importer small subunit</fullName>
    </recommendedName>
</protein>
<keyword evidence="1" id="KW-0472">Membrane</keyword>